<dbReference type="PIRSF" id="PIRSF016481">
    <property type="entry name" value="Pilus_assembly_PilP"/>
    <property type="match status" value="1"/>
</dbReference>
<organism evidence="1 2">
    <name type="scientific">Acinetobacter qingfengensis</name>
    <dbReference type="NCBI Taxonomy" id="1262585"/>
    <lineage>
        <taxon>Bacteria</taxon>
        <taxon>Pseudomonadati</taxon>
        <taxon>Pseudomonadota</taxon>
        <taxon>Gammaproteobacteria</taxon>
        <taxon>Moraxellales</taxon>
        <taxon>Moraxellaceae</taxon>
        <taxon>Acinetobacter</taxon>
    </lineage>
</organism>
<dbReference type="STRING" id="1262585.BJI46_04855"/>
<dbReference type="EMBL" id="MKKK01000056">
    <property type="protein sequence ID" value="OEY93073.1"/>
    <property type="molecule type" value="Genomic_DNA"/>
</dbReference>
<dbReference type="InterPro" id="IPR007446">
    <property type="entry name" value="PilP"/>
</dbReference>
<dbReference type="Gene3D" id="2.30.30.830">
    <property type="match status" value="1"/>
</dbReference>
<dbReference type="AlphaFoldDB" id="A0A1E7R190"/>
<protein>
    <submittedName>
        <fullName evidence="1">Pilus assembly protein PilP</fullName>
    </submittedName>
</protein>
<dbReference type="Proteomes" id="UP000185895">
    <property type="component" value="Unassembled WGS sequence"/>
</dbReference>
<dbReference type="PROSITE" id="PS51257">
    <property type="entry name" value="PROKAR_LIPOPROTEIN"/>
    <property type="match status" value="1"/>
</dbReference>
<proteinExistence type="predicted"/>
<reference evidence="1 2" key="1">
    <citation type="submission" date="2016-09" db="EMBL/GenBank/DDBJ databases">
        <authorList>
            <person name="Capua I."/>
            <person name="De Benedictis P."/>
            <person name="Joannis T."/>
            <person name="Lombin L.H."/>
            <person name="Cattoli G."/>
        </authorList>
    </citation>
    <scope>NUCLEOTIDE SEQUENCE [LARGE SCALE GENOMIC DNA]</scope>
    <source>
        <strain evidence="1 2">ANC 4671</strain>
    </source>
</reference>
<name>A0A1E7R190_9GAMM</name>
<evidence type="ECO:0000313" key="2">
    <source>
        <dbReference type="Proteomes" id="UP000185895"/>
    </source>
</evidence>
<dbReference type="RefSeq" id="WP_070070644.1">
    <property type="nucleotide sequence ID" value="NZ_MKKK01000056.1"/>
</dbReference>
<accession>A0A1E7R190</accession>
<dbReference type="OrthoDB" id="5296580at2"/>
<comment type="caution">
    <text evidence="1">The sequence shown here is derived from an EMBL/GenBank/DDBJ whole genome shotgun (WGS) entry which is preliminary data.</text>
</comment>
<gene>
    <name evidence="1" type="ORF">BJI46_04855</name>
</gene>
<evidence type="ECO:0000313" key="1">
    <source>
        <dbReference type="EMBL" id="OEY93073.1"/>
    </source>
</evidence>
<keyword evidence="2" id="KW-1185">Reference proteome</keyword>
<sequence>MRKNSQGAICLLTLLTIALVGCKSKVDDVQAKMQEIRDKPPLAVTPPPAFNPIPNYTYDAYQLKSPFVPTSIANELKVMAGKRVYPNLARPSQPLENYALEELLMKGTMRNSAGKTIALVRTPDGQIEQVQAGNYMGKNYGRVIRISPNQIDLLEVVPDGQDGYIERPRTLLLRTDIQ</sequence>
<dbReference type="Pfam" id="PF04351">
    <property type="entry name" value="PilP"/>
    <property type="match status" value="1"/>
</dbReference>